<accession>A0A1C9U4H6</accession>
<comment type="similarity">
    <text evidence="4">Belongs to the cyclic nucleotide phosphodiesterase class-III family.</text>
</comment>
<dbReference type="InterPro" id="IPR029052">
    <property type="entry name" value="Metallo-depent_PP-like"/>
</dbReference>
<reference evidence="6" key="1">
    <citation type="journal article" date="2016" name="Sci. Rep.">
        <title>Triclosan Resistome from Metagenome Reveals Diverse Enoyl Acyl Carrier Protein Reductases and Selective Enrichment of Triclosan Resistance Genes.</title>
        <authorList>
            <person name="Khan R."/>
            <person name="Kong H.G."/>
            <person name="Jung Y.H."/>
            <person name="Choi J."/>
            <person name="Baek K.Y."/>
            <person name="Hwang E.C."/>
            <person name="Lee S.W."/>
        </authorList>
    </citation>
    <scope>NUCLEOTIDE SEQUENCE</scope>
</reference>
<evidence type="ECO:0000313" key="6">
    <source>
        <dbReference type="EMBL" id="AOR51036.1"/>
    </source>
</evidence>
<evidence type="ECO:0000256" key="1">
    <source>
        <dbReference type="ARBA" id="ARBA00022723"/>
    </source>
</evidence>
<dbReference type="PANTHER" id="PTHR42988:SF2">
    <property type="entry name" value="CYCLIC NUCLEOTIDE PHOSPHODIESTERASE CBUA0032-RELATED"/>
    <property type="match status" value="1"/>
</dbReference>
<dbReference type="EMBL" id="KT982357">
    <property type="protein sequence ID" value="AOR51036.1"/>
    <property type="molecule type" value="Genomic_DNA"/>
</dbReference>
<protein>
    <submittedName>
        <fullName evidence="6">Metallophosphoesterase</fullName>
    </submittedName>
</protein>
<dbReference type="GO" id="GO:0046872">
    <property type="term" value="F:metal ion binding"/>
    <property type="evidence" value="ECO:0007669"/>
    <property type="project" value="UniProtKB-KW"/>
</dbReference>
<dbReference type="Gene3D" id="3.60.21.10">
    <property type="match status" value="1"/>
</dbReference>
<dbReference type="AlphaFoldDB" id="A0A1C9U4H6"/>
<dbReference type="InterPro" id="IPR050884">
    <property type="entry name" value="CNP_phosphodiesterase-III"/>
</dbReference>
<feature type="domain" description="Calcineurin-like phosphoesterase" evidence="5">
    <location>
        <begin position="3"/>
        <end position="187"/>
    </location>
</feature>
<dbReference type="GO" id="GO:0016787">
    <property type="term" value="F:hydrolase activity"/>
    <property type="evidence" value="ECO:0007669"/>
    <property type="project" value="UniProtKB-KW"/>
</dbReference>
<organism evidence="6">
    <name type="scientific">uncultured bacterium pAX1</name>
    <dbReference type="NCBI Taxonomy" id="1781156"/>
    <lineage>
        <taxon>Bacteria</taxon>
        <taxon>environmental samples</taxon>
    </lineage>
</organism>
<evidence type="ECO:0000256" key="4">
    <source>
        <dbReference type="ARBA" id="ARBA00025742"/>
    </source>
</evidence>
<sequence>MKRIAQITDLHIDDFLAREFQIDARKNIESALSLAQCRGISEVILTGDLGAPESAPWLFETIKGYGFDFQVALGNHDNPADYQKFDFLKTLIKGNGFYFSKMIDDIDFECIFLDSSTEEIDEIQFEWLRHQISRSKDLLLVFIHHPILDCGNTIIDQLYPLKNRDAVRHLLIESQREVFVFCGHCHYRNSDEIRDGNLHQFPTPSTFGQIKPYGEKIESDPGYIAYREIWIKDGRIQTEVVEVK</sequence>
<name>A0A1C9U4H6_9BACT</name>
<evidence type="ECO:0000256" key="2">
    <source>
        <dbReference type="ARBA" id="ARBA00022801"/>
    </source>
</evidence>
<dbReference type="Pfam" id="PF00149">
    <property type="entry name" value="Metallophos"/>
    <property type="match status" value="1"/>
</dbReference>
<keyword evidence="1" id="KW-0479">Metal-binding</keyword>
<keyword evidence="2" id="KW-0378">Hydrolase</keyword>
<dbReference type="InterPro" id="IPR004843">
    <property type="entry name" value="Calcineurin-like_PHP"/>
</dbReference>
<proteinExistence type="inferred from homology"/>
<dbReference type="SUPFAM" id="SSF56300">
    <property type="entry name" value="Metallo-dependent phosphatases"/>
    <property type="match status" value="1"/>
</dbReference>
<keyword evidence="3" id="KW-0408">Iron</keyword>
<evidence type="ECO:0000256" key="3">
    <source>
        <dbReference type="ARBA" id="ARBA00023004"/>
    </source>
</evidence>
<evidence type="ECO:0000259" key="5">
    <source>
        <dbReference type="Pfam" id="PF00149"/>
    </source>
</evidence>
<dbReference type="PANTHER" id="PTHR42988">
    <property type="entry name" value="PHOSPHOHYDROLASE"/>
    <property type="match status" value="1"/>
</dbReference>